<reference evidence="1 2" key="1">
    <citation type="journal article" date="2019" name="Int. J. Syst. Evol. Microbiol.">
        <title>The Global Catalogue of Microorganisms (GCM) 10K type strain sequencing project: providing services to taxonomists for standard genome sequencing and annotation.</title>
        <authorList>
            <consortium name="The Broad Institute Genomics Platform"/>
            <consortium name="The Broad Institute Genome Sequencing Center for Infectious Disease"/>
            <person name="Wu L."/>
            <person name="Ma J."/>
        </authorList>
    </citation>
    <scope>NUCLEOTIDE SEQUENCE [LARGE SCALE GENOMIC DNA]</scope>
    <source>
        <strain evidence="1 2">XZYJ18</strain>
    </source>
</reference>
<gene>
    <name evidence="1" type="ORF">ACFO9K_23090</name>
</gene>
<comment type="caution">
    <text evidence="1">The sequence shown here is derived from an EMBL/GenBank/DDBJ whole genome shotgun (WGS) entry which is preliminary data.</text>
</comment>
<keyword evidence="2" id="KW-1185">Reference proteome</keyword>
<evidence type="ECO:0000313" key="2">
    <source>
        <dbReference type="Proteomes" id="UP001595945"/>
    </source>
</evidence>
<dbReference type="EMBL" id="JBHSHT010000005">
    <property type="protein sequence ID" value="MFC4827132.1"/>
    <property type="molecule type" value="Genomic_DNA"/>
</dbReference>
<sequence length="276" mass="31587">MMLDPSRDEPDVSLDLPEVSKHNWKELEIRDAWDDPLESFVEGRREVAQRALLDEDHPRKTLRRLVPTERASDIVADMSEEIDVARAVDDDKTTLMLTSPDCPADPETLLDWDVSPIDQMKYRGVPDCCATALTQHRANGQHDPIVAIARNTPSTEERGGELVVEDPHPILNPIWAYQGWSFVDFYPCSFECDRAREFASETGRLFREIGRDEAAEAAYEFLTEPTYWSGYHGLAHVKNSWCIGEYNTDDYWKEEVVRFNGYHDEVGDVSSIDFNS</sequence>
<organism evidence="1 2">
    <name type="scientific">Halorussus aquaticus</name>
    <dbReference type="NCBI Taxonomy" id="2953748"/>
    <lineage>
        <taxon>Archaea</taxon>
        <taxon>Methanobacteriati</taxon>
        <taxon>Methanobacteriota</taxon>
        <taxon>Stenosarchaea group</taxon>
        <taxon>Halobacteria</taxon>
        <taxon>Halobacteriales</taxon>
        <taxon>Haladaptataceae</taxon>
        <taxon>Halorussus</taxon>
    </lineage>
</organism>
<dbReference type="GeneID" id="73047642"/>
<dbReference type="RefSeq" id="WP_254270556.1">
    <property type="nucleotide sequence ID" value="NZ_CP100402.1"/>
</dbReference>
<proteinExistence type="predicted"/>
<protein>
    <submittedName>
        <fullName evidence="1">Uncharacterized protein</fullName>
    </submittedName>
</protein>
<dbReference type="Proteomes" id="UP001595945">
    <property type="component" value="Unassembled WGS sequence"/>
</dbReference>
<name>A0ABD5Q8Y1_9EURY</name>
<accession>A0ABD5Q8Y1</accession>
<dbReference type="AlphaFoldDB" id="A0ABD5Q8Y1"/>
<evidence type="ECO:0000313" key="1">
    <source>
        <dbReference type="EMBL" id="MFC4827132.1"/>
    </source>
</evidence>